<name>A0A5B7HCY9_PORTR</name>
<accession>A0A5B7HCY9</accession>
<proteinExistence type="predicted"/>
<dbReference type="EMBL" id="VSRR010024966">
    <property type="protein sequence ID" value="MPC66584.1"/>
    <property type="molecule type" value="Genomic_DNA"/>
</dbReference>
<dbReference type="Proteomes" id="UP000324222">
    <property type="component" value="Unassembled WGS sequence"/>
</dbReference>
<keyword evidence="2" id="KW-1185">Reference proteome</keyword>
<gene>
    <name evidence="1" type="ORF">E2C01_060733</name>
</gene>
<comment type="caution">
    <text evidence="1">The sequence shown here is derived from an EMBL/GenBank/DDBJ whole genome shotgun (WGS) entry which is preliminary data.</text>
</comment>
<evidence type="ECO:0000313" key="1">
    <source>
        <dbReference type="EMBL" id="MPC66584.1"/>
    </source>
</evidence>
<reference evidence="1 2" key="1">
    <citation type="submission" date="2019-05" db="EMBL/GenBank/DDBJ databases">
        <title>Another draft genome of Portunus trituberculatus and its Hox gene families provides insights of decapod evolution.</title>
        <authorList>
            <person name="Jeong J.-H."/>
            <person name="Song I."/>
            <person name="Kim S."/>
            <person name="Choi T."/>
            <person name="Kim D."/>
            <person name="Ryu S."/>
            <person name="Kim W."/>
        </authorList>
    </citation>
    <scope>NUCLEOTIDE SEQUENCE [LARGE SCALE GENOMIC DNA]</scope>
    <source>
        <tissue evidence="1">Muscle</tissue>
    </source>
</reference>
<dbReference type="OrthoDB" id="10256198at2759"/>
<evidence type="ECO:0000313" key="2">
    <source>
        <dbReference type="Proteomes" id="UP000324222"/>
    </source>
</evidence>
<dbReference type="AlphaFoldDB" id="A0A5B7HCY9"/>
<protein>
    <submittedName>
        <fullName evidence="1">Uncharacterized protein</fullName>
    </submittedName>
</protein>
<sequence length="75" mass="7839">MYKFIGHVGKVGSLSVALLQIAVRMKMLTNILSSVLRPKGAAGQVSVCPGTCSILGQWYTCCHAPGDCHGGAGEY</sequence>
<organism evidence="1 2">
    <name type="scientific">Portunus trituberculatus</name>
    <name type="common">Swimming crab</name>
    <name type="synonym">Neptunus trituberculatus</name>
    <dbReference type="NCBI Taxonomy" id="210409"/>
    <lineage>
        <taxon>Eukaryota</taxon>
        <taxon>Metazoa</taxon>
        <taxon>Ecdysozoa</taxon>
        <taxon>Arthropoda</taxon>
        <taxon>Crustacea</taxon>
        <taxon>Multicrustacea</taxon>
        <taxon>Malacostraca</taxon>
        <taxon>Eumalacostraca</taxon>
        <taxon>Eucarida</taxon>
        <taxon>Decapoda</taxon>
        <taxon>Pleocyemata</taxon>
        <taxon>Brachyura</taxon>
        <taxon>Eubrachyura</taxon>
        <taxon>Portunoidea</taxon>
        <taxon>Portunidae</taxon>
        <taxon>Portuninae</taxon>
        <taxon>Portunus</taxon>
    </lineage>
</organism>